<protein>
    <submittedName>
        <fullName evidence="2">Uncharacterized protein</fullName>
    </submittedName>
</protein>
<dbReference type="InterPro" id="IPR016977">
    <property type="entry name" value="ComGF"/>
</dbReference>
<dbReference type="EMBL" id="AP024849">
    <property type="protein sequence ID" value="BCZ46896.1"/>
    <property type="molecule type" value="Genomic_DNA"/>
</dbReference>
<gene>
    <name evidence="2" type="ORF">psyc5s11_29630</name>
</gene>
<dbReference type="Pfam" id="PF15980">
    <property type="entry name" value="ComGF"/>
    <property type="match status" value="1"/>
</dbReference>
<keyword evidence="1" id="KW-1133">Transmembrane helix</keyword>
<keyword evidence="1" id="KW-0472">Membrane</keyword>
<organism evidence="2 3">
    <name type="scientific">Clostridium gelidum</name>
    <dbReference type="NCBI Taxonomy" id="704125"/>
    <lineage>
        <taxon>Bacteria</taxon>
        <taxon>Bacillati</taxon>
        <taxon>Bacillota</taxon>
        <taxon>Clostridia</taxon>
        <taxon>Eubacteriales</taxon>
        <taxon>Clostridiaceae</taxon>
        <taxon>Clostridium</taxon>
    </lineage>
</organism>
<reference evidence="3" key="1">
    <citation type="submission" date="2021-07" db="EMBL/GenBank/DDBJ databases">
        <title>Complete genome sequencing of a Clostridium isolate.</title>
        <authorList>
            <person name="Ueki A."/>
            <person name="Tonouchi A."/>
        </authorList>
    </citation>
    <scope>NUCLEOTIDE SEQUENCE [LARGE SCALE GENOMIC DNA]</scope>
    <source>
        <strain evidence="3">C5S11</strain>
    </source>
</reference>
<dbReference type="Proteomes" id="UP000824633">
    <property type="component" value="Chromosome"/>
</dbReference>
<feature type="transmembrane region" description="Helical" evidence="1">
    <location>
        <begin position="21"/>
        <end position="42"/>
    </location>
</feature>
<name>A0ABM7T6L3_9CLOT</name>
<evidence type="ECO:0000313" key="2">
    <source>
        <dbReference type="EMBL" id="BCZ46896.1"/>
    </source>
</evidence>
<evidence type="ECO:0000256" key="1">
    <source>
        <dbReference type="SAM" id="Phobius"/>
    </source>
</evidence>
<keyword evidence="3" id="KW-1185">Reference proteome</keyword>
<accession>A0ABM7T6L3</accession>
<evidence type="ECO:0000313" key="3">
    <source>
        <dbReference type="Proteomes" id="UP000824633"/>
    </source>
</evidence>
<keyword evidence="1" id="KW-0812">Transmembrane</keyword>
<sequence>MRFKKYITSKKKRGFTIIESLVYIFLTTMILADGINLFVLMYKSYIEATKLTIKYNNYQNFYINLDNIIPDIGLENIVVDDRYILFLMDNKSGKSDIVIKSYNGDIVAKYTESGPIPTMIQNINYLEVKKKGKLIYLIIHDKEGKEFIKCI</sequence>
<proteinExistence type="predicted"/>